<dbReference type="PANTHER" id="PTHR30250:SF11">
    <property type="entry name" value="O-ANTIGEN TRANSPORTER-RELATED"/>
    <property type="match status" value="1"/>
</dbReference>
<dbReference type="GO" id="GO:0005886">
    <property type="term" value="C:plasma membrane"/>
    <property type="evidence" value="ECO:0007669"/>
    <property type="project" value="UniProtKB-SubCell"/>
</dbReference>
<evidence type="ECO:0008006" key="9">
    <source>
        <dbReference type="Google" id="ProtNLM"/>
    </source>
</evidence>
<feature type="transmembrane region" description="Helical" evidence="6">
    <location>
        <begin position="179"/>
        <end position="201"/>
    </location>
</feature>
<feature type="transmembrane region" description="Helical" evidence="6">
    <location>
        <begin position="335"/>
        <end position="353"/>
    </location>
</feature>
<gene>
    <name evidence="7" type="ORF">MANY_48990</name>
</gene>
<evidence type="ECO:0000256" key="1">
    <source>
        <dbReference type="ARBA" id="ARBA00004651"/>
    </source>
</evidence>
<protein>
    <recommendedName>
        <fullName evidence="9">Polysaccharide biosynthesis protein</fullName>
    </recommendedName>
</protein>
<comment type="subcellular location">
    <subcellularLocation>
        <location evidence="1">Cell membrane</location>
        <topology evidence="1">Multi-pass membrane protein</topology>
    </subcellularLocation>
</comment>
<accession>A0A6N4WI26</accession>
<organism evidence="7 8">
    <name type="scientific">Mycolicibacterium anyangense</name>
    <dbReference type="NCBI Taxonomy" id="1431246"/>
    <lineage>
        <taxon>Bacteria</taxon>
        <taxon>Bacillati</taxon>
        <taxon>Actinomycetota</taxon>
        <taxon>Actinomycetes</taxon>
        <taxon>Mycobacteriales</taxon>
        <taxon>Mycobacteriaceae</taxon>
        <taxon>Mycolicibacterium</taxon>
    </lineage>
</organism>
<sequence length="430" mass="44029">MVRELLSGMSARLIVLPVAAVATIFTTRLINAALGPQTFAVYSLVAGLPLLFPVADLGLGAAITNAASVAETDPGRFHSILRRSLAISFVVAFLIAATSVFLGASGLWPRLLGLSDPSLNAPISIAMAIFGFSVPGGLGTKILLGVGRYVHGVIIQGLTPVFSLGVIGAALGFGAQTAGVVAVSSLGVFLTNWIGFLFAAISMPGAPAGYHRGAQRGVLGEVIRTATPMIAMTAGGAVVYQSGRLVLSHVSTLQQVAVYSALWTFFQPLMSVVVTAGLALWPRFAAARSMGRPVRNEFQLATLASAAIGLFAGIGLTVLGPFAVDIATAGKVVVTYSQCAILGATLTVLAMMLPAGMILTFPRGLWLQAGAAWVASVIVIVVGLAGSGRYGATAPLVGIFTAIAIGEAIPIMVAANVSLRRPERSRASHA</sequence>
<keyword evidence="8" id="KW-1185">Reference proteome</keyword>
<evidence type="ECO:0000256" key="6">
    <source>
        <dbReference type="SAM" id="Phobius"/>
    </source>
</evidence>
<feature type="transmembrane region" description="Helical" evidence="6">
    <location>
        <begin position="119"/>
        <end position="138"/>
    </location>
</feature>
<evidence type="ECO:0000256" key="2">
    <source>
        <dbReference type="ARBA" id="ARBA00022475"/>
    </source>
</evidence>
<keyword evidence="5 6" id="KW-0472">Membrane</keyword>
<feature type="transmembrane region" description="Helical" evidence="6">
    <location>
        <begin position="85"/>
        <end position="107"/>
    </location>
</feature>
<evidence type="ECO:0000313" key="7">
    <source>
        <dbReference type="EMBL" id="BBZ79562.1"/>
    </source>
</evidence>
<proteinExistence type="predicted"/>
<feature type="transmembrane region" description="Helical" evidence="6">
    <location>
        <begin position="222"/>
        <end position="240"/>
    </location>
</feature>
<evidence type="ECO:0000313" key="8">
    <source>
        <dbReference type="Proteomes" id="UP000467249"/>
    </source>
</evidence>
<feature type="transmembrane region" description="Helical" evidence="6">
    <location>
        <begin position="365"/>
        <end position="385"/>
    </location>
</feature>
<feature type="transmembrane region" description="Helical" evidence="6">
    <location>
        <begin position="42"/>
        <end position="64"/>
    </location>
</feature>
<evidence type="ECO:0000256" key="5">
    <source>
        <dbReference type="ARBA" id="ARBA00023136"/>
    </source>
</evidence>
<feature type="transmembrane region" description="Helical" evidence="6">
    <location>
        <begin position="397"/>
        <end position="419"/>
    </location>
</feature>
<dbReference type="RefSeq" id="WP_163806855.1">
    <property type="nucleotide sequence ID" value="NZ_AP022620.1"/>
</dbReference>
<keyword evidence="4 6" id="KW-1133">Transmembrane helix</keyword>
<feature type="transmembrane region" description="Helical" evidence="6">
    <location>
        <begin position="150"/>
        <end position="173"/>
    </location>
</feature>
<feature type="transmembrane region" description="Helical" evidence="6">
    <location>
        <begin position="260"/>
        <end position="281"/>
    </location>
</feature>
<dbReference type="Proteomes" id="UP000467249">
    <property type="component" value="Chromosome"/>
</dbReference>
<dbReference type="KEGG" id="many:MANY_48990"/>
<dbReference type="PANTHER" id="PTHR30250">
    <property type="entry name" value="PST FAMILY PREDICTED COLANIC ACID TRANSPORTER"/>
    <property type="match status" value="1"/>
</dbReference>
<keyword evidence="2" id="KW-1003">Cell membrane</keyword>
<evidence type="ECO:0000256" key="4">
    <source>
        <dbReference type="ARBA" id="ARBA00022989"/>
    </source>
</evidence>
<keyword evidence="3 6" id="KW-0812">Transmembrane</keyword>
<dbReference type="AlphaFoldDB" id="A0A6N4WI26"/>
<name>A0A6N4WI26_9MYCO</name>
<reference evidence="7 8" key="1">
    <citation type="journal article" date="2019" name="Emerg. Microbes Infect.">
        <title>Comprehensive subspecies identification of 175 nontuberculous mycobacteria species based on 7547 genomic profiles.</title>
        <authorList>
            <person name="Matsumoto Y."/>
            <person name="Kinjo T."/>
            <person name="Motooka D."/>
            <person name="Nabeya D."/>
            <person name="Jung N."/>
            <person name="Uechi K."/>
            <person name="Horii T."/>
            <person name="Iida T."/>
            <person name="Fujita J."/>
            <person name="Nakamura S."/>
        </authorList>
    </citation>
    <scope>NUCLEOTIDE SEQUENCE [LARGE SCALE GENOMIC DNA]</scope>
    <source>
        <strain evidence="7 8">JCM 30275</strain>
    </source>
</reference>
<dbReference type="InterPro" id="IPR050833">
    <property type="entry name" value="Poly_Biosynth_Transport"/>
</dbReference>
<dbReference type="EMBL" id="AP022620">
    <property type="protein sequence ID" value="BBZ79562.1"/>
    <property type="molecule type" value="Genomic_DNA"/>
</dbReference>
<feature type="transmembrane region" description="Helical" evidence="6">
    <location>
        <begin position="302"/>
        <end position="323"/>
    </location>
</feature>
<evidence type="ECO:0000256" key="3">
    <source>
        <dbReference type="ARBA" id="ARBA00022692"/>
    </source>
</evidence>